<evidence type="ECO:0000313" key="3">
    <source>
        <dbReference type="EMBL" id="URD75388.1"/>
    </source>
</evidence>
<feature type="compositionally biased region" description="Basic and acidic residues" evidence="1">
    <location>
        <begin position="322"/>
        <end position="331"/>
    </location>
</feature>
<name>A0A9E7JBT4_9LILI</name>
<dbReference type="Pfam" id="PF04195">
    <property type="entry name" value="Transposase_28"/>
    <property type="match status" value="1"/>
</dbReference>
<evidence type="ECO:0000259" key="2">
    <source>
        <dbReference type="Pfam" id="PF04195"/>
    </source>
</evidence>
<evidence type="ECO:0000256" key="1">
    <source>
        <dbReference type="SAM" id="MobiDB-lite"/>
    </source>
</evidence>
<accession>A0A9E7JBT4</accession>
<proteinExistence type="predicted"/>
<dbReference type="Proteomes" id="UP001055439">
    <property type="component" value="Chromosome 1"/>
</dbReference>
<evidence type="ECO:0000313" key="4">
    <source>
        <dbReference type="Proteomes" id="UP001055439"/>
    </source>
</evidence>
<organism evidence="3 4">
    <name type="scientific">Musa troglodytarum</name>
    <name type="common">fe'i banana</name>
    <dbReference type="NCBI Taxonomy" id="320322"/>
    <lineage>
        <taxon>Eukaryota</taxon>
        <taxon>Viridiplantae</taxon>
        <taxon>Streptophyta</taxon>
        <taxon>Embryophyta</taxon>
        <taxon>Tracheophyta</taxon>
        <taxon>Spermatophyta</taxon>
        <taxon>Magnoliopsida</taxon>
        <taxon>Liliopsida</taxon>
        <taxon>Zingiberales</taxon>
        <taxon>Musaceae</taxon>
        <taxon>Musa</taxon>
    </lineage>
</organism>
<gene>
    <name evidence="3" type="ORF">MUK42_35474</name>
</gene>
<keyword evidence="4" id="KW-1185">Reference proteome</keyword>
<feature type="compositionally biased region" description="Basic residues" evidence="1">
    <location>
        <begin position="123"/>
        <end position="132"/>
    </location>
</feature>
<reference evidence="3" key="1">
    <citation type="submission" date="2022-05" db="EMBL/GenBank/DDBJ databases">
        <title>The Musa troglodytarum L. genome provides insights into the mechanism of non-climacteric behaviour and enrichment of carotenoids.</title>
        <authorList>
            <person name="Wang J."/>
        </authorList>
    </citation>
    <scope>NUCLEOTIDE SEQUENCE</scope>
    <source>
        <tissue evidence="3">Leaf</tissue>
    </source>
</reference>
<feature type="region of interest" description="Disordered" evidence="1">
    <location>
        <begin position="27"/>
        <end position="68"/>
    </location>
</feature>
<feature type="compositionally biased region" description="Basic and acidic residues" evidence="1">
    <location>
        <begin position="347"/>
        <end position="363"/>
    </location>
</feature>
<feature type="region of interest" description="Disordered" evidence="1">
    <location>
        <begin position="116"/>
        <end position="144"/>
    </location>
</feature>
<protein>
    <recommendedName>
        <fullName evidence="2">Transposase (putative) gypsy type domain-containing protein</fullName>
    </recommendedName>
</protein>
<feature type="compositionally biased region" description="Basic and acidic residues" evidence="1">
    <location>
        <begin position="172"/>
        <end position="189"/>
    </location>
</feature>
<dbReference type="AlphaFoldDB" id="A0A9E7JBT4"/>
<feature type="region of interest" description="Disordered" evidence="1">
    <location>
        <begin position="165"/>
        <end position="209"/>
    </location>
</feature>
<sequence length="716" mass="80185">MAMVIERPLHRHLFHDPPTDAVRVMRSRRTRPSHWPKLTCTPPENRMGGASVTDSSEQQRPSGEGSKASRALAGHRFLFLFLNSLHVAFVDLFTVTLGRVAQGMVRVRRRLLLPSGSEGQHAPRSKAGRRMLRPTPPTPKSALVRRPVGRMARFRLRYGGVRTDLARRRRSDTRSNRGSKEHRRGDDVTRVSYPRPGLGGGARRNPLHMAVPRPQSGVLAHDMIDLLIAQEDESRAEAPLWTQKTGGRAATQDLDNRTAVRDKGSRRHPPPQPSSKGAAAPPIDEPSARSSRRQDLDNQPLPIKRPSRRSTCETGRAAAQDLDNRTAVRDKGSRRHSTPLRGRGPHKTLENHNNRTAVRDKGPSRRSGPRKPVITEPPFGIKDRGDTQLSLSTAAVKTITTEPPFGIKGRAAAQDLDNRTAATPLRKRFAIGSLACRVSYLPRRWTRQLLINIWSALDRPRRRWRCAAPCRPPRKAKDRGPFSINSELRDTPSLFISGFSSLAPVFLAILQLMHNGSPFHILLLYFFLFLPIYHYPPSSGAEAARALEALMWPHDQDSTLDESSVGILWRRYSIPAEYASRSAGSGLIRSQGLCSIADALEAVPLPLHPVIVSCISLWRISPSQVTPNSWRYLVAFLGECHYANITPTRNLFLSCFRLFKGVLVTRATNNKGWKRRFFFVQCEKDWGFGVRWSSATIDNTAQNSTPRSVAHLEKSR</sequence>
<feature type="compositionally biased region" description="Basic and acidic residues" evidence="1">
    <location>
        <begin position="254"/>
        <end position="263"/>
    </location>
</feature>
<feature type="compositionally biased region" description="Basic residues" evidence="1">
    <location>
        <begin position="332"/>
        <end position="346"/>
    </location>
</feature>
<dbReference type="EMBL" id="CP097502">
    <property type="protein sequence ID" value="URD75388.1"/>
    <property type="molecule type" value="Genomic_DNA"/>
</dbReference>
<dbReference type="OrthoDB" id="671678at2759"/>
<feature type="compositionally biased region" description="Polar residues" evidence="1">
    <location>
        <begin position="52"/>
        <end position="61"/>
    </location>
</feature>
<dbReference type="InterPro" id="IPR007321">
    <property type="entry name" value="Transposase_28"/>
</dbReference>
<feature type="region of interest" description="Disordered" evidence="1">
    <location>
        <begin position="237"/>
        <end position="385"/>
    </location>
</feature>
<feature type="domain" description="Transposase (putative) gypsy type" evidence="2">
    <location>
        <begin position="596"/>
        <end position="658"/>
    </location>
</feature>